<reference evidence="3" key="1">
    <citation type="submission" date="2020-05" db="EMBL/GenBank/DDBJ databases">
        <authorList>
            <person name="Chiriac C."/>
            <person name="Salcher M."/>
            <person name="Ghai R."/>
            <person name="Kavagutti S V."/>
        </authorList>
    </citation>
    <scope>NUCLEOTIDE SEQUENCE</scope>
</reference>
<protein>
    <submittedName>
        <fullName evidence="3">Unannotated protein</fullName>
    </submittedName>
</protein>
<proteinExistence type="predicted"/>
<evidence type="ECO:0000313" key="3">
    <source>
        <dbReference type="EMBL" id="CAB5003761.1"/>
    </source>
</evidence>
<keyword evidence="1" id="KW-0812">Transmembrane</keyword>
<evidence type="ECO:0000313" key="2">
    <source>
        <dbReference type="EMBL" id="CAB5001001.1"/>
    </source>
</evidence>
<dbReference type="EMBL" id="CAFBPD010000066">
    <property type="protein sequence ID" value="CAB5003761.1"/>
    <property type="molecule type" value="Genomic_DNA"/>
</dbReference>
<feature type="transmembrane region" description="Helical" evidence="1">
    <location>
        <begin position="18"/>
        <end position="39"/>
    </location>
</feature>
<keyword evidence="1" id="KW-0472">Membrane</keyword>
<dbReference type="Pfam" id="PF14373">
    <property type="entry name" value="Imm_superinfect"/>
    <property type="match status" value="1"/>
</dbReference>
<dbReference type="EMBL" id="CAFBOM010000304">
    <property type="protein sequence ID" value="CAB5001001.1"/>
    <property type="molecule type" value="Genomic_DNA"/>
</dbReference>
<gene>
    <name evidence="2" type="ORF">UFOPK3957_01580</name>
    <name evidence="3" type="ORF">UFOPK4061_00479</name>
</gene>
<name>A0A6J7PFE0_9ZZZZ</name>
<dbReference type="AlphaFoldDB" id="A0A6J7PFE0"/>
<organism evidence="3">
    <name type="scientific">freshwater metagenome</name>
    <dbReference type="NCBI Taxonomy" id="449393"/>
    <lineage>
        <taxon>unclassified sequences</taxon>
        <taxon>metagenomes</taxon>
        <taxon>ecological metagenomes</taxon>
    </lineage>
</organism>
<keyword evidence="1" id="KW-1133">Transmembrane helix</keyword>
<accession>A0A6J7PFE0</accession>
<evidence type="ECO:0000256" key="1">
    <source>
        <dbReference type="SAM" id="Phobius"/>
    </source>
</evidence>
<sequence>MLPWALAAVRDVPHWGVFWLNLLLGWTVIGWIVALVLSLRSPSYIVKG</sequence>
<dbReference type="InterPro" id="IPR016410">
    <property type="entry name" value="Phage_imm"/>
</dbReference>